<dbReference type="NCBIfam" id="NF047421">
    <property type="entry name" value="YfmH_fam"/>
    <property type="match status" value="1"/>
</dbReference>
<keyword evidence="4" id="KW-1185">Reference proteome</keyword>
<reference evidence="3 4" key="1">
    <citation type="submission" date="2016-10" db="EMBL/GenBank/DDBJ databases">
        <authorList>
            <person name="de Groot N.N."/>
        </authorList>
    </citation>
    <scope>NUCLEOTIDE SEQUENCE [LARGE SCALE GENOMIC DNA]</scope>
    <source>
        <strain evidence="3 4">DSM 21633</strain>
    </source>
</reference>
<evidence type="ECO:0000313" key="3">
    <source>
        <dbReference type="EMBL" id="SEP59254.1"/>
    </source>
</evidence>
<dbReference type="OrthoDB" id="9811314at2"/>
<dbReference type="AlphaFoldDB" id="A0A1H8Z494"/>
<dbReference type="PANTHER" id="PTHR11851">
    <property type="entry name" value="METALLOPROTEASE"/>
    <property type="match status" value="1"/>
</dbReference>
<dbReference type="Pfam" id="PF05193">
    <property type="entry name" value="Peptidase_M16_C"/>
    <property type="match status" value="1"/>
</dbReference>
<name>A0A1H8Z494_9BACI</name>
<dbReference type="InterPro" id="IPR011249">
    <property type="entry name" value="Metalloenz_LuxS/M16"/>
</dbReference>
<feature type="domain" description="Peptidase M16 C-terminal" evidence="2">
    <location>
        <begin position="182"/>
        <end position="362"/>
    </location>
</feature>
<dbReference type="InterPro" id="IPR011765">
    <property type="entry name" value="Pept_M16_N"/>
</dbReference>
<dbReference type="GO" id="GO:0046872">
    <property type="term" value="F:metal ion binding"/>
    <property type="evidence" value="ECO:0007669"/>
    <property type="project" value="InterPro"/>
</dbReference>
<gene>
    <name evidence="3" type="ORF">SAMN05216362_101198</name>
</gene>
<feature type="domain" description="Peptidase M16 N-terminal" evidence="1">
    <location>
        <begin position="63"/>
        <end position="168"/>
    </location>
</feature>
<evidence type="ECO:0000259" key="1">
    <source>
        <dbReference type="Pfam" id="PF00675"/>
    </source>
</evidence>
<dbReference type="STRING" id="571933.SAMN05216362_101198"/>
<organism evidence="3 4">
    <name type="scientific">Piscibacillus halophilus</name>
    <dbReference type="NCBI Taxonomy" id="571933"/>
    <lineage>
        <taxon>Bacteria</taxon>
        <taxon>Bacillati</taxon>
        <taxon>Bacillota</taxon>
        <taxon>Bacilli</taxon>
        <taxon>Bacillales</taxon>
        <taxon>Bacillaceae</taxon>
        <taxon>Piscibacillus</taxon>
    </lineage>
</organism>
<dbReference type="Pfam" id="PF00675">
    <property type="entry name" value="Peptidase_M16"/>
    <property type="match status" value="1"/>
</dbReference>
<dbReference type="Proteomes" id="UP000199427">
    <property type="component" value="Unassembled WGS sequence"/>
</dbReference>
<dbReference type="InterPro" id="IPR050361">
    <property type="entry name" value="MPP/UQCRC_Complex"/>
</dbReference>
<evidence type="ECO:0000259" key="2">
    <source>
        <dbReference type="Pfam" id="PF05193"/>
    </source>
</evidence>
<sequence>MNKIEIPRINEHMYHETLENGLDVFLYPKPEVEKTFAIFSTKYGSIDQTFTPIGENEKVTVPDGIAHFLEHKMFEKEDGDVFQHFSGRGASANAFTSFTQTAYLFSSTTEEEKNVETLLDFVQDPYFTEKTVEKEKGIIEQEIKMYDDQADWRLFFGTIGSLYENHPVRIDIAGTVESIYEITHEDLYTCYNTFYHPSNMSIFVIGNFDLDSMTDLIKNNQDNKTFDKPNGIDRFYGEEADHVYKPVEKIYMPVTTPKCMVAVKEKKDQLKKDQLLKNDLIRDMILDLYFSKSGSYYEKLYQEGLVIDKLRLEQYLEESFGFAAIGGSTTKPEEFGDKVKEMLLSIKNDPIKQEEFERAKKKKYGELIREFNELEGTANTIIHYHHLGIDYREVFQVLEQLTLDDVNNATHEWIAEDRISICMVLPEGEQ</sequence>
<proteinExistence type="predicted"/>
<dbReference type="Gene3D" id="3.30.830.10">
    <property type="entry name" value="Metalloenzyme, LuxS/M16 peptidase-like"/>
    <property type="match status" value="2"/>
</dbReference>
<evidence type="ECO:0000313" key="4">
    <source>
        <dbReference type="Proteomes" id="UP000199427"/>
    </source>
</evidence>
<accession>A0A1H8Z494</accession>
<dbReference type="EMBL" id="FOES01000001">
    <property type="protein sequence ID" value="SEP59254.1"/>
    <property type="molecule type" value="Genomic_DNA"/>
</dbReference>
<dbReference type="PANTHER" id="PTHR11851:SF134">
    <property type="entry name" value="ZINC-DEPENDENT PROTEASE"/>
    <property type="match status" value="1"/>
</dbReference>
<dbReference type="InterPro" id="IPR007863">
    <property type="entry name" value="Peptidase_M16_C"/>
</dbReference>
<protein>
    <submittedName>
        <fullName evidence="3">Predicted Zn-dependent peptidase</fullName>
    </submittedName>
</protein>
<dbReference type="RefSeq" id="WP_091772142.1">
    <property type="nucleotide sequence ID" value="NZ_CAESCL010000004.1"/>
</dbReference>
<dbReference type="SUPFAM" id="SSF63411">
    <property type="entry name" value="LuxS/MPP-like metallohydrolase"/>
    <property type="match status" value="2"/>
</dbReference>